<feature type="compositionally biased region" description="Polar residues" evidence="2">
    <location>
        <begin position="252"/>
        <end position="280"/>
    </location>
</feature>
<evidence type="ECO:0000256" key="2">
    <source>
        <dbReference type="SAM" id="MobiDB-lite"/>
    </source>
</evidence>
<dbReference type="EnsemblProtists" id="PYU1_T013555">
    <property type="protein sequence ID" value="PYU1_T013555"/>
    <property type="gene ID" value="PYU1_G013526"/>
</dbReference>
<evidence type="ECO:0000256" key="1">
    <source>
        <dbReference type="SAM" id="Coils"/>
    </source>
</evidence>
<organism evidence="3 4">
    <name type="scientific">Globisporangium ultimum (strain ATCC 200006 / CBS 805.95 / DAOM BR144)</name>
    <name type="common">Pythium ultimum</name>
    <dbReference type="NCBI Taxonomy" id="431595"/>
    <lineage>
        <taxon>Eukaryota</taxon>
        <taxon>Sar</taxon>
        <taxon>Stramenopiles</taxon>
        <taxon>Oomycota</taxon>
        <taxon>Peronosporomycetes</taxon>
        <taxon>Pythiales</taxon>
        <taxon>Pythiaceae</taxon>
        <taxon>Globisporangium</taxon>
    </lineage>
</organism>
<evidence type="ECO:0000313" key="3">
    <source>
        <dbReference type="EnsemblProtists" id="PYU1_T013555"/>
    </source>
</evidence>
<feature type="region of interest" description="Disordered" evidence="2">
    <location>
        <begin position="151"/>
        <end position="184"/>
    </location>
</feature>
<feature type="compositionally biased region" description="Low complexity" evidence="2">
    <location>
        <begin position="173"/>
        <end position="183"/>
    </location>
</feature>
<reference evidence="4" key="2">
    <citation type="submission" date="2010-04" db="EMBL/GenBank/DDBJ databases">
        <authorList>
            <person name="Buell R."/>
            <person name="Hamilton J."/>
            <person name="Hostetler J."/>
        </authorList>
    </citation>
    <scope>NUCLEOTIDE SEQUENCE [LARGE SCALE GENOMIC DNA]</scope>
    <source>
        <strain evidence="4">DAOM:BR144</strain>
    </source>
</reference>
<feature type="compositionally biased region" description="Basic and acidic residues" evidence="2">
    <location>
        <begin position="326"/>
        <end position="341"/>
    </location>
</feature>
<reference evidence="4" key="1">
    <citation type="journal article" date="2010" name="Genome Biol.">
        <title>Genome sequence of the necrotrophic plant pathogen Pythium ultimum reveals original pathogenicity mechanisms and effector repertoire.</title>
        <authorList>
            <person name="Levesque C.A."/>
            <person name="Brouwer H."/>
            <person name="Cano L."/>
            <person name="Hamilton J.P."/>
            <person name="Holt C."/>
            <person name="Huitema E."/>
            <person name="Raffaele S."/>
            <person name="Robideau G.P."/>
            <person name="Thines M."/>
            <person name="Win J."/>
            <person name="Zerillo M.M."/>
            <person name="Beakes G.W."/>
            <person name="Boore J.L."/>
            <person name="Busam D."/>
            <person name="Dumas B."/>
            <person name="Ferriera S."/>
            <person name="Fuerstenberg S.I."/>
            <person name="Gachon C.M."/>
            <person name="Gaulin E."/>
            <person name="Govers F."/>
            <person name="Grenville-Briggs L."/>
            <person name="Horner N."/>
            <person name="Hostetler J."/>
            <person name="Jiang R.H."/>
            <person name="Johnson J."/>
            <person name="Krajaejun T."/>
            <person name="Lin H."/>
            <person name="Meijer H.J."/>
            <person name="Moore B."/>
            <person name="Morris P."/>
            <person name="Phuntmart V."/>
            <person name="Puiu D."/>
            <person name="Shetty J."/>
            <person name="Stajich J.E."/>
            <person name="Tripathy S."/>
            <person name="Wawra S."/>
            <person name="van West P."/>
            <person name="Whitty B.R."/>
            <person name="Coutinho P.M."/>
            <person name="Henrissat B."/>
            <person name="Martin F."/>
            <person name="Thomas P.D."/>
            <person name="Tyler B.M."/>
            <person name="De Vries R.P."/>
            <person name="Kamoun S."/>
            <person name="Yandell M."/>
            <person name="Tisserat N."/>
            <person name="Buell C.R."/>
        </authorList>
    </citation>
    <scope>NUCLEOTIDE SEQUENCE</scope>
    <source>
        <strain evidence="4">DAOM:BR144</strain>
    </source>
</reference>
<dbReference type="Proteomes" id="UP000019132">
    <property type="component" value="Unassembled WGS sequence"/>
</dbReference>
<dbReference type="SUPFAM" id="SSF49879">
    <property type="entry name" value="SMAD/FHA domain"/>
    <property type="match status" value="1"/>
</dbReference>
<feature type="compositionally biased region" description="Acidic residues" evidence="2">
    <location>
        <begin position="345"/>
        <end position="359"/>
    </location>
</feature>
<accession>K3X8K6</accession>
<feature type="region of interest" description="Disordered" evidence="2">
    <location>
        <begin position="323"/>
        <end position="398"/>
    </location>
</feature>
<proteinExistence type="predicted"/>
<dbReference type="eggNOG" id="ENOG502SBFG">
    <property type="taxonomic scope" value="Eukaryota"/>
</dbReference>
<feature type="coiled-coil region" evidence="1">
    <location>
        <begin position="713"/>
        <end position="757"/>
    </location>
</feature>
<dbReference type="InterPro" id="IPR008984">
    <property type="entry name" value="SMAD_FHA_dom_sf"/>
</dbReference>
<feature type="compositionally biased region" description="Acidic residues" evidence="2">
    <location>
        <begin position="385"/>
        <end position="396"/>
    </location>
</feature>
<sequence length="785" mass="88547">MPFLRADLGVASPSSSSLIYELRSSKNLIGSSVAKCDVVVPQTLDLHALLSVSPDKASGSLVPFSASGEGTCYLNNRTVPLEGARVVHGDRLAFGTVENGFVFELTSQNVSSSSSLSSSRPSPARAAITGNSAATFRKALDALRGDRSVTSFRASQAKSNGAKASNKVDGTSRRPSSSSVLSSTKGGQLSKFLLDASSDSQLSEYVERKLRQSAAASRRQRRAPPMAMEPPPSLSSSTVSSMRSSLEDSILNRMTTANTEDAAQRNSMMTPSVTSRSSNLSTVERNYAEMEKLRLAQQLREVNSVLNGEASFSASYLSSRASRSLRGTDEKQHHNIDERASLGDVSDEEVDDDEEEDELPAMMEKPTPAPRTAAPSVLPNLIPEDAQDDQDAEESTDYLNDSLPGFSEPIRVAQKAEQPRLASIVARSLHDSASKSEAASPVVSVSKTLHRQRTALHQQLIDQTLRHKRQEIVGHAFVRWRRGFRIQHQHRQQRAQQLRNLKQKLARVRRNHIFFRWKSWAGMASQVASCRMDAFQQRCDHRRVMRVWTQWRIQHLIARQRQYLLRSIFRRRFAKSIGTAFHTWTRRTKHLVGQEKWEHAQQQHQQNWDMRMTKVAESHHSRHHFNPLLTRILRSWHAIAEVQRKKLQALKTIALRGSSKAKGMAWRKWVELITLSRHTAAVEHEQHTRAQKLLAEQQNKHQQIHSALQNQHAQELQRLHNQFQGKEHELQRAESKQQQQATELQKLQGQLQNKERQKVVGSTNAWNQSVESYFENAVKQTCSMK</sequence>
<evidence type="ECO:0000313" key="4">
    <source>
        <dbReference type="Proteomes" id="UP000019132"/>
    </source>
</evidence>
<dbReference type="HOGENOM" id="CLU_341461_0_0_1"/>
<protein>
    <recommendedName>
        <fullName evidence="5">FHA domain-containing protein</fullName>
    </recommendedName>
</protein>
<dbReference type="OMA" id="MSERHYN"/>
<feature type="region of interest" description="Disordered" evidence="2">
    <location>
        <begin position="211"/>
        <end position="280"/>
    </location>
</feature>
<evidence type="ECO:0008006" key="5">
    <source>
        <dbReference type="Google" id="ProtNLM"/>
    </source>
</evidence>
<dbReference type="InParanoid" id="K3X8K6"/>
<dbReference type="EMBL" id="GL376597">
    <property type="status" value="NOT_ANNOTATED_CDS"/>
    <property type="molecule type" value="Genomic_DNA"/>
</dbReference>
<dbReference type="AlphaFoldDB" id="K3X8K6"/>
<keyword evidence="4" id="KW-1185">Reference proteome</keyword>
<reference evidence="3" key="3">
    <citation type="submission" date="2015-02" db="UniProtKB">
        <authorList>
            <consortium name="EnsemblProtists"/>
        </authorList>
    </citation>
    <scope>IDENTIFICATION</scope>
    <source>
        <strain evidence="3">DAOM BR144</strain>
    </source>
</reference>
<dbReference type="STRING" id="431595.K3X8K6"/>
<name>K3X8K6_GLOUD</name>
<dbReference type="VEuPathDB" id="FungiDB:PYU1_G013526"/>
<feature type="compositionally biased region" description="Low complexity" evidence="2">
    <location>
        <begin position="234"/>
        <end position="244"/>
    </location>
</feature>
<dbReference type="CDD" id="cd00060">
    <property type="entry name" value="FHA"/>
    <property type="match status" value="1"/>
</dbReference>
<feature type="compositionally biased region" description="Polar residues" evidence="2">
    <location>
        <begin position="151"/>
        <end position="163"/>
    </location>
</feature>
<keyword evidence="1" id="KW-0175">Coiled coil</keyword>